<dbReference type="Gene3D" id="3.30.980.10">
    <property type="entry name" value="Threonyl-trna Synthetase, Chain A, domain 2"/>
    <property type="match status" value="1"/>
</dbReference>
<reference evidence="7" key="2">
    <citation type="journal article" date="2021" name="PeerJ">
        <title>Extensive microbial diversity within the chicken gut microbiome revealed by metagenomics and culture.</title>
        <authorList>
            <person name="Gilroy R."/>
            <person name="Ravi A."/>
            <person name="Getino M."/>
            <person name="Pursley I."/>
            <person name="Horton D.L."/>
            <person name="Alikhan N.F."/>
            <person name="Baker D."/>
            <person name="Gharbi K."/>
            <person name="Hall N."/>
            <person name="Watson M."/>
            <person name="Adriaenssens E.M."/>
            <person name="Foster-Nyarko E."/>
            <person name="Jarju S."/>
            <person name="Secka A."/>
            <person name="Antonio M."/>
            <person name="Oren A."/>
            <person name="Chaudhuri R.R."/>
            <person name="La Ragione R."/>
            <person name="Hildebrand F."/>
            <person name="Pallen M.J."/>
        </authorList>
    </citation>
    <scope>NUCLEOTIDE SEQUENCE</scope>
    <source>
        <strain evidence="7">E3-2379</strain>
    </source>
</reference>
<dbReference type="GO" id="GO:0003676">
    <property type="term" value="F:nucleic acid binding"/>
    <property type="evidence" value="ECO:0007669"/>
    <property type="project" value="InterPro"/>
</dbReference>
<dbReference type="Proteomes" id="UP000823618">
    <property type="component" value="Unassembled WGS sequence"/>
</dbReference>
<name>A0A9D9N7F2_9FIRM</name>
<dbReference type="SUPFAM" id="SSF55186">
    <property type="entry name" value="ThrRS/AlaRS common domain"/>
    <property type="match status" value="1"/>
</dbReference>
<evidence type="ECO:0000313" key="7">
    <source>
        <dbReference type="EMBL" id="MBO8462963.1"/>
    </source>
</evidence>
<dbReference type="PANTHER" id="PTHR43462">
    <property type="entry name" value="ALANYL-TRNA EDITING PROTEIN"/>
    <property type="match status" value="1"/>
</dbReference>
<dbReference type="GO" id="GO:0046872">
    <property type="term" value="F:metal ion binding"/>
    <property type="evidence" value="ECO:0007669"/>
    <property type="project" value="UniProtKB-KW"/>
</dbReference>
<evidence type="ECO:0000256" key="5">
    <source>
        <dbReference type="SAM" id="Coils"/>
    </source>
</evidence>
<evidence type="ECO:0000313" key="8">
    <source>
        <dbReference type="Proteomes" id="UP000823618"/>
    </source>
</evidence>
<feature type="coiled-coil region" evidence="5">
    <location>
        <begin position="252"/>
        <end position="279"/>
    </location>
</feature>
<dbReference type="AlphaFoldDB" id="A0A9D9N7F2"/>
<reference evidence="7" key="1">
    <citation type="submission" date="2020-10" db="EMBL/GenBank/DDBJ databases">
        <authorList>
            <person name="Gilroy R."/>
        </authorList>
    </citation>
    <scope>NUCLEOTIDE SEQUENCE</scope>
    <source>
        <strain evidence="7">E3-2379</strain>
    </source>
</reference>
<dbReference type="EMBL" id="JADIML010000094">
    <property type="protein sequence ID" value="MBO8462963.1"/>
    <property type="molecule type" value="Genomic_DNA"/>
</dbReference>
<accession>A0A9D9N7F2</accession>
<dbReference type="GO" id="GO:0005737">
    <property type="term" value="C:cytoplasm"/>
    <property type="evidence" value="ECO:0007669"/>
    <property type="project" value="UniProtKB-SubCell"/>
</dbReference>
<dbReference type="GO" id="GO:0002161">
    <property type="term" value="F:aminoacyl-tRNA deacylase activity"/>
    <property type="evidence" value="ECO:0007669"/>
    <property type="project" value="UniProtKB-ARBA"/>
</dbReference>
<evidence type="ECO:0000256" key="2">
    <source>
        <dbReference type="ARBA" id="ARBA00004496"/>
    </source>
</evidence>
<dbReference type="GO" id="GO:0005524">
    <property type="term" value="F:ATP binding"/>
    <property type="evidence" value="ECO:0007669"/>
    <property type="project" value="InterPro"/>
</dbReference>
<evidence type="ECO:0000259" key="6">
    <source>
        <dbReference type="PROSITE" id="PS50860"/>
    </source>
</evidence>
<sequence length="390" mass="44201">METIQLYKQNPYQQKFEATVLACHQEKEGYDVILDQTAFFPEGGGQYGDRGFLNDIEVVDTQIKDGIILHRTNKPFDVGTKVCGQLNWERRYSFMQNHSAEHMMSGLIHKTYGYDNVGFHLGEEEMTLDFNGMLSMEQLLELEQQVNEKIWGNIPIKESYPTKEEEEQLEYRSKKEVEDALRIITIEGIDCCACCAPHVKISGEIGLVKVIGVQKNKMGVRVTMLAGKRAVLDYDKKHEQTGKVGQLLSVPVEQMVDAVKKLQEEKQQLEHELLGVKLLFLQQKAAHIVPENGIACIEIEELSGKEIRELCNYLMEKGQIAVVLNKKEEKEEIQYTIGSKHTDVRAINSLLKETLNGRGGGNAQMVQGTLFGTKEEVLNCIKSLGEKYDE</sequence>
<keyword evidence="5" id="KW-0175">Coiled coil</keyword>
<dbReference type="Gene3D" id="3.10.310.40">
    <property type="match status" value="1"/>
</dbReference>
<comment type="subcellular location">
    <subcellularLocation>
        <location evidence="2">Cytoplasm</location>
    </subcellularLocation>
</comment>
<evidence type="ECO:0000256" key="1">
    <source>
        <dbReference type="ARBA" id="ARBA00001947"/>
    </source>
</evidence>
<comment type="caution">
    <text evidence="7">The sequence shown here is derived from an EMBL/GenBank/DDBJ whole genome shotgun (WGS) entry which is preliminary data.</text>
</comment>
<dbReference type="SUPFAM" id="SSF50447">
    <property type="entry name" value="Translation proteins"/>
    <property type="match status" value="1"/>
</dbReference>
<keyword evidence="4" id="KW-0862">Zinc</keyword>
<feature type="domain" description="Alanyl-transfer RNA synthetases family profile" evidence="6">
    <location>
        <begin position="1"/>
        <end position="237"/>
    </location>
</feature>
<dbReference type="InterPro" id="IPR018165">
    <property type="entry name" value="Ala-tRNA-synth_IIc_core"/>
</dbReference>
<dbReference type="SMART" id="SM00863">
    <property type="entry name" value="tRNA_SAD"/>
    <property type="match status" value="1"/>
</dbReference>
<dbReference type="InterPro" id="IPR012947">
    <property type="entry name" value="tRNA_SAD"/>
</dbReference>
<proteinExistence type="predicted"/>
<gene>
    <name evidence="7" type="ORF">IAC13_03410</name>
</gene>
<dbReference type="InterPro" id="IPR009000">
    <property type="entry name" value="Transl_B-barrel_sf"/>
</dbReference>
<protein>
    <submittedName>
        <fullName evidence="7">Alanyl-tRNA editing protein</fullName>
    </submittedName>
</protein>
<organism evidence="7 8">
    <name type="scientific">Candidatus Scybalomonas excrementavium</name>
    <dbReference type="NCBI Taxonomy" id="2840943"/>
    <lineage>
        <taxon>Bacteria</taxon>
        <taxon>Bacillati</taxon>
        <taxon>Bacillota</taxon>
        <taxon>Clostridia</taxon>
        <taxon>Lachnospirales</taxon>
        <taxon>Lachnospiraceae</taxon>
        <taxon>Lachnospiraceae incertae sedis</taxon>
        <taxon>Candidatus Scybalomonas</taxon>
    </lineage>
</organism>
<keyword evidence="3" id="KW-0479">Metal-binding</keyword>
<dbReference type="PROSITE" id="PS50860">
    <property type="entry name" value="AA_TRNA_LIGASE_II_ALA"/>
    <property type="match status" value="1"/>
</dbReference>
<evidence type="ECO:0000256" key="3">
    <source>
        <dbReference type="ARBA" id="ARBA00022723"/>
    </source>
</evidence>
<dbReference type="Pfam" id="PF01411">
    <property type="entry name" value="tRNA-synt_2c"/>
    <property type="match status" value="1"/>
</dbReference>
<dbReference type="InterPro" id="IPR051335">
    <property type="entry name" value="Alanyl-tRNA_Editing_Enzymes"/>
</dbReference>
<dbReference type="InterPro" id="IPR018164">
    <property type="entry name" value="Ala-tRNA-synth_IIc_N"/>
</dbReference>
<evidence type="ECO:0000256" key="4">
    <source>
        <dbReference type="ARBA" id="ARBA00022833"/>
    </source>
</evidence>
<dbReference type="GO" id="GO:0004813">
    <property type="term" value="F:alanine-tRNA ligase activity"/>
    <property type="evidence" value="ECO:0007669"/>
    <property type="project" value="InterPro"/>
</dbReference>
<dbReference type="InterPro" id="IPR018163">
    <property type="entry name" value="Thr/Ala-tRNA-synth_IIc_edit"/>
</dbReference>
<dbReference type="Pfam" id="PF07973">
    <property type="entry name" value="tRNA_SAD"/>
    <property type="match status" value="1"/>
</dbReference>
<dbReference type="Gene3D" id="2.40.30.130">
    <property type="match status" value="1"/>
</dbReference>
<dbReference type="PANTHER" id="PTHR43462:SF1">
    <property type="entry name" value="ALANYL-TRNA EDITING PROTEIN AARSD1"/>
    <property type="match status" value="1"/>
</dbReference>
<comment type="cofactor">
    <cofactor evidence="1">
        <name>Zn(2+)</name>
        <dbReference type="ChEBI" id="CHEBI:29105"/>
    </cofactor>
</comment>
<dbReference type="GO" id="GO:0006419">
    <property type="term" value="P:alanyl-tRNA aminoacylation"/>
    <property type="evidence" value="ECO:0007669"/>
    <property type="project" value="InterPro"/>
</dbReference>